<evidence type="ECO:0000313" key="6">
    <source>
        <dbReference type="Proteomes" id="UP001165065"/>
    </source>
</evidence>
<gene>
    <name evidence="5" type="ORF">TrCOL_g8177</name>
</gene>
<feature type="compositionally biased region" description="Gly residues" evidence="3">
    <location>
        <begin position="125"/>
        <end position="146"/>
    </location>
</feature>
<dbReference type="PROSITE" id="PS00018">
    <property type="entry name" value="EF_HAND_1"/>
    <property type="match status" value="1"/>
</dbReference>
<dbReference type="Proteomes" id="UP001165065">
    <property type="component" value="Unassembled WGS sequence"/>
</dbReference>
<dbReference type="AlphaFoldDB" id="A0A9W7GAW7"/>
<evidence type="ECO:0000256" key="3">
    <source>
        <dbReference type="SAM" id="MobiDB-lite"/>
    </source>
</evidence>
<accession>A0A9W7GAW7</accession>
<comment type="caution">
    <text evidence="5">The sequence shown here is derived from an EMBL/GenBank/DDBJ whole genome shotgun (WGS) entry which is preliminary data.</text>
</comment>
<evidence type="ECO:0000256" key="1">
    <source>
        <dbReference type="ARBA" id="ARBA00022837"/>
    </source>
</evidence>
<dbReference type="InterPro" id="IPR018247">
    <property type="entry name" value="EF_Hand_1_Ca_BS"/>
</dbReference>
<feature type="compositionally biased region" description="Basic and acidic residues" evidence="3">
    <location>
        <begin position="78"/>
        <end position="88"/>
    </location>
</feature>
<dbReference type="PROSITE" id="PS50222">
    <property type="entry name" value="EF_HAND_2"/>
    <property type="match status" value="1"/>
</dbReference>
<proteinExistence type="predicted"/>
<organism evidence="5 6">
    <name type="scientific">Triparma columacea</name>
    <dbReference type="NCBI Taxonomy" id="722753"/>
    <lineage>
        <taxon>Eukaryota</taxon>
        <taxon>Sar</taxon>
        <taxon>Stramenopiles</taxon>
        <taxon>Ochrophyta</taxon>
        <taxon>Bolidophyceae</taxon>
        <taxon>Parmales</taxon>
        <taxon>Triparmaceae</taxon>
        <taxon>Triparma</taxon>
    </lineage>
</organism>
<keyword evidence="2" id="KW-0175">Coiled coil</keyword>
<keyword evidence="1" id="KW-0106">Calcium</keyword>
<feature type="coiled-coil region" evidence="2">
    <location>
        <begin position="285"/>
        <end position="372"/>
    </location>
</feature>
<feature type="domain" description="EF-hand" evidence="4">
    <location>
        <begin position="453"/>
        <end position="488"/>
    </location>
</feature>
<evidence type="ECO:0000259" key="4">
    <source>
        <dbReference type="PROSITE" id="PS50222"/>
    </source>
</evidence>
<feature type="region of interest" description="Disordered" evidence="3">
    <location>
        <begin position="1"/>
        <end position="188"/>
    </location>
</feature>
<reference evidence="6" key="1">
    <citation type="journal article" date="2023" name="Commun. Biol.">
        <title>Genome analysis of Parmales, the sister group of diatoms, reveals the evolutionary specialization of diatoms from phago-mixotrophs to photoautotrophs.</title>
        <authorList>
            <person name="Ban H."/>
            <person name="Sato S."/>
            <person name="Yoshikawa S."/>
            <person name="Yamada K."/>
            <person name="Nakamura Y."/>
            <person name="Ichinomiya M."/>
            <person name="Sato N."/>
            <person name="Blanc-Mathieu R."/>
            <person name="Endo H."/>
            <person name="Kuwata A."/>
            <person name="Ogata H."/>
        </authorList>
    </citation>
    <scope>NUCLEOTIDE SEQUENCE [LARGE SCALE GENOMIC DNA]</scope>
</reference>
<dbReference type="Gene3D" id="1.10.238.10">
    <property type="entry name" value="EF-hand"/>
    <property type="match status" value="1"/>
</dbReference>
<dbReference type="SUPFAM" id="SSF47473">
    <property type="entry name" value="EF-hand"/>
    <property type="match status" value="1"/>
</dbReference>
<name>A0A9W7GAW7_9STRA</name>
<dbReference type="OrthoDB" id="205908at2759"/>
<protein>
    <recommendedName>
        <fullName evidence="4">EF-hand domain-containing protein</fullName>
    </recommendedName>
</protein>
<feature type="compositionally biased region" description="Basic and acidic residues" evidence="3">
    <location>
        <begin position="147"/>
        <end position="157"/>
    </location>
</feature>
<dbReference type="InterPro" id="IPR011992">
    <property type="entry name" value="EF-hand-dom_pair"/>
</dbReference>
<keyword evidence="6" id="KW-1185">Reference proteome</keyword>
<dbReference type="EMBL" id="BRYA01000086">
    <property type="protein sequence ID" value="GMI38488.1"/>
    <property type="molecule type" value="Genomic_DNA"/>
</dbReference>
<dbReference type="InterPro" id="IPR002048">
    <property type="entry name" value="EF_hand_dom"/>
</dbReference>
<evidence type="ECO:0000256" key="2">
    <source>
        <dbReference type="SAM" id="Coils"/>
    </source>
</evidence>
<sequence>MSASQHLSPMKGTYQIPLTNRRGSDLGGIAPPVIGRRVGPPPKKLSINRRKSFSPPPPSGSVTKQPVSPVKGLNRGGKGGEEGTKRYETATTSRRNSLTANQEGEGFTVGLRGGQRGGEPKGKRVGWGGGRVGKARGGGGEGGGEEGGGRSKVEKGVVIKKNTNRAQKTREGGRRQPPKAPVSEGLGESMTTTTITATDAPPPPAPQGGVRGGGETLLEAAVGRMKKDASALDVIRTQAFDAVGVAGGASILHGLLEETVQMFRDSARATLDGINEVVGGREREEERIRMRVREMEKEIEEWEETAERLGGQVEEGEDRIKELEGLVDRQHGVISGLEKEVDDRSQGANEYVRSLEHQVKQLQDEMRALMGRQVQQSDGFKQIMVKEQETIDVALGEIEKLGMGVGVVGGGAVGGGAGMRGANAISGPNIKGVNDPDLPSKKLIIRLNKYMKDKDINIEEQWKRMDANKDGFLSFDELFDSLKTMGLNISFGDILVLHKFLAGDKELVSLHDFFEHVRNPPTIQNRKVDMKAHKKAGAISYLDPHKGVEYSAARYEYNGMAPSVPKQEFTNREAHKKLGGDLGTNRNRRRSLEAREGGWNSQIFLKDPSKGGDTFGNVFEAQNDHVRGDHRYRSRSMVYQAGISGLGGPSSSPSLPPPPAPAAEVFKKIASYIKYHSIMMTDIVHLMDVHGDGKLLPHELKKQILTKIGVQISVAEANFIGKYLSGLGGGDQVDLNWFEDAVHMHKPPKGKF</sequence>
<feature type="compositionally biased region" description="Polar residues" evidence="3">
    <location>
        <begin position="90"/>
        <end position="102"/>
    </location>
</feature>
<dbReference type="GO" id="GO:0005509">
    <property type="term" value="F:calcium ion binding"/>
    <property type="evidence" value="ECO:0007669"/>
    <property type="project" value="InterPro"/>
</dbReference>
<evidence type="ECO:0000313" key="5">
    <source>
        <dbReference type="EMBL" id="GMI38488.1"/>
    </source>
</evidence>